<keyword evidence="2" id="KW-0472">Membrane</keyword>
<feature type="compositionally biased region" description="Basic residues" evidence="1">
    <location>
        <begin position="167"/>
        <end position="177"/>
    </location>
</feature>
<name>A0AAE0WKF2_9PEZI</name>
<keyword evidence="4" id="KW-1185">Reference proteome</keyword>
<organism evidence="3 4">
    <name type="scientific">Recurvomyces mirabilis</name>
    <dbReference type="NCBI Taxonomy" id="574656"/>
    <lineage>
        <taxon>Eukaryota</taxon>
        <taxon>Fungi</taxon>
        <taxon>Dikarya</taxon>
        <taxon>Ascomycota</taxon>
        <taxon>Pezizomycotina</taxon>
        <taxon>Dothideomycetes</taxon>
        <taxon>Dothideomycetidae</taxon>
        <taxon>Mycosphaerellales</taxon>
        <taxon>Teratosphaeriaceae</taxon>
        <taxon>Recurvomyces</taxon>
    </lineage>
</organism>
<feature type="region of interest" description="Disordered" evidence="1">
    <location>
        <begin position="158"/>
        <end position="320"/>
    </location>
</feature>
<sequence>MTDASQTASTNALSILLDAAPSDVAKSVESVISSLSTAFAGPSASPSNTPLIPTSLTSQPTRPTSFSTSAMLPSSVTPDSSLPTKISSPTPSTMMTVASQPITTSTSTSTPAPTAASTSHGAGQLKNASVVGIATGLVAGAVLIFLIGIFLWRRRSQGKAPFANRRPSQRSSRKGSKRVYPEEAFLYDPKMTPRAASPSLEGERHSRDESATSLIPDPRRGTVELSSAPPSPPQRPTSPLLSPVAVAEERRSHNGSPSRERRNSGGGSPSGRRSRSSLAVSRTDLTRPMSAIWEEPPRPSVDARTGLLSPGPVNMARHSA</sequence>
<reference evidence="3" key="1">
    <citation type="submission" date="2023-07" db="EMBL/GenBank/DDBJ databases">
        <title>Black Yeasts Isolated from many extreme environments.</title>
        <authorList>
            <person name="Coleine C."/>
            <person name="Stajich J.E."/>
            <person name="Selbmann L."/>
        </authorList>
    </citation>
    <scope>NUCLEOTIDE SEQUENCE</scope>
    <source>
        <strain evidence="3">CCFEE 5485</strain>
    </source>
</reference>
<feature type="compositionally biased region" description="Basic and acidic residues" evidence="1">
    <location>
        <begin position="247"/>
        <end position="263"/>
    </location>
</feature>
<evidence type="ECO:0000313" key="3">
    <source>
        <dbReference type="EMBL" id="KAK3673351.1"/>
    </source>
</evidence>
<feature type="transmembrane region" description="Helical" evidence="2">
    <location>
        <begin position="130"/>
        <end position="152"/>
    </location>
</feature>
<dbReference type="AlphaFoldDB" id="A0AAE0WKF2"/>
<evidence type="ECO:0000256" key="2">
    <source>
        <dbReference type="SAM" id="Phobius"/>
    </source>
</evidence>
<feature type="region of interest" description="Disordered" evidence="1">
    <location>
        <begin position="38"/>
        <end position="122"/>
    </location>
</feature>
<gene>
    <name evidence="3" type="ORF">LTR78_006897</name>
</gene>
<proteinExistence type="predicted"/>
<comment type="caution">
    <text evidence="3">The sequence shown here is derived from an EMBL/GenBank/DDBJ whole genome shotgun (WGS) entry which is preliminary data.</text>
</comment>
<feature type="compositionally biased region" description="Polar residues" evidence="1">
    <location>
        <begin position="44"/>
        <end position="102"/>
    </location>
</feature>
<feature type="compositionally biased region" description="Basic and acidic residues" evidence="1">
    <location>
        <begin position="201"/>
        <end position="210"/>
    </location>
</feature>
<protein>
    <submittedName>
        <fullName evidence="3">Uncharacterized protein</fullName>
    </submittedName>
</protein>
<keyword evidence="2" id="KW-0812">Transmembrane</keyword>
<dbReference type="Proteomes" id="UP001274830">
    <property type="component" value="Unassembled WGS sequence"/>
</dbReference>
<keyword evidence="2" id="KW-1133">Transmembrane helix</keyword>
<evidence type="ECO:0000313" key="4">
    <source>
        <dbReference type="Proteomes" id="UP001274830"/>
    </source>
</evidence>
<dbReference type="EMBL" id="JAUTXT010000026">
    <property type="protein sequence ID" value="KAK3673351.1"/>
    <property type="molecule type" value="Genomic_DNA"/>
</dbReference>
<feature type="compositionally biased region" description="Low complexity" evidence="1">
    <location>
        <begin position="103"/>
        <end position="119"/>
    </location>
</feature>
<accession>A0AAE0WKF2</accession>
<evidence type="ECO:0000256" key="1">
    <source>
        <dbReference type="SAM" id="MobiDB-lite"/>
    </source>
</evidence>